<evidence type="ECO:0000256" key="1">
    <source>
        <dbReference type="ARBA" id="ARBA00005417"/>
    </source>
</evidence>
<evidence type="ECO:0000259" key="5">
    <source>
        <dbReference type="PROSITE" id="PS50893"/>
    </source>
</evidence>
<evidence type="ECO:0000313" key="9">
    <source>
        <dbReference type="Proteomes" id="UP000321598"/>
    </source>
</evidence>
<dbReference type="Pfam" id="PF00005">
    <property type="entry name" value="ABC_tran"/>
    <property type="match status" value="1"/>
</dbReference>
<protein>
    <submittedName>
        <fullName evidence="7">ABC transporter ATP-binding protein</fullName>
    </submittedName>
</protein>
<dbReference type="PANTHER" id="PTHR42734:SF5">
    <property type="entry name" value="IRON TRANSPORT SYSTEM ATP-BINDING PROTEIN HI_0361-RELATED"/>
    <property type="match status" value="1"/>
</dbReference>
<keyword evidence="9" id="KW-1185">Reference proteome</keyword>
<name>A0A380C8I0_9STAP</name>
<dbReference type="InterPro" id="IPR003439">
    <property type="entry name" value="ABC_transporter-like_ATP-bd"/>
</dbReference>
<organism evidence="7 8">
    <name type="scientific">Staphylococcus arlettae</name>
    <dbReference type="NCBI Taxonomy" id="29378"/>
    <lineage>
        <taxon>Bacteria</taxon>
        <taxon>Bacillati</taxon>
        <taxon>Bacillota</taxon>
        <taxon>Bacilli</taxon>
        <taxon>Bacillales</taxon>
        <taxon>Staphylococcaceae</taxon>
        <taxon>Staphylococcus</taxon>
    </lineage>
</organism>
<dbReference type="RefSeq" id="WP_103388803.1">
    <property type="nucleotide sequence ID" value="NZ_BKAV01000024.1"/>
</dbReference>
<sequence length="260" mass="29142">MLVDLEHIARRKQGNNILSDVSWQIHKGEHWMLYGLNGAGKTTLLNILNAYEPNTAGKMTLFGMTPGKIGYSAENVRSHIGFVSHSLMNRFQDGERVLDVVISGAFKSIGVFQQPTESHKEAAQTYLAQLGMTEFEQQYYGYLSTGERQRVLIARALMGNPSLLVLDEPATGLDFIARESLLQALEQMYVDNPDLAVIYVTHFVEEITPQIDKGLLLKNGVCYKAGPITEILNDTTLSEFFNKNVKVAYQNNRYALFSND</sequence>
<dbReference type="AlphaFoldDB" id="A0A380C8I0"/>
<dbReference type="SUPFAM" id="SSF52540">
    <property type="entry name" value="P-loop containing nucleoside triphosphate hydrolases"/>
    <property type="match status" value="1"/>
</dbReference>
<dbReference type="PROSITE" id="PS50893">
    <property type="entry name" value="ABC_TRANSPORTER_2"/>
    <property type="match status" value="1"/>
</dbReference>
<proteinExistence type="inferred from homology"/>
<keyword evidence="2" id="KW-0813">Transport</keyword>
<dbReference type="GO" id="GO:0016887">
    <property type="term" value="F:ATP hydrolysis activity"/>
    <property type="evidence" value="ECO:0007669"/>
    <property type="project" value="InterPro"/>
</dbReference>
<feature type="domain" description="ABC transporter" evidence="5">
    <location>
        <begin position="3"/>
        <end position="244"/>
    </location>
</feature>
<dbReference type="Gene3D" id="3.40.50.300">
    <property type="entry name" value="P-loop containing nucleotide triphosphate hydrolases"/>
    <property type="match status" value="1"/>
</dbReference>
<evidence type="ECO:0000256" key="3">
    <source>
        <dbReference type="ARBA" id="ARBA00022741"/>
    </source>
</evidence>
<comment type="similarity">
    <text evidence="1">Belongs to the ABC transporter superfamily.</text>
</comment>
<gene>
    <name evidence="7" type="primary">artM_1</name>
    <name evidence="7" type="ORF">NCTC12413_00774</name>
    <name evidence="6" type="ORF">SAR03_20540</name>
</gene>
<dbReference type="SMART" id="SM00382">
    <property type="entry name" value="AAA"/>
    <property type="match status" value="1"/>
</dbReference>
<dbReference type="Proteomes" id="UP000321598">
    <property type="component" value="Unassembled WGS sequence"/>
</dbReference>
<dbReference type="EMBL" id="BKAV01000024">
    <property type="protein sequence ID" value="GEQ01017.1"/>
    <property type="molecule type" value="Genomic_DNA"/>
</dbReference>
<dbReference type="STRING" id="1212545.SARL_08143"/>
<reference evidence="6 9" key="2">
    <citation type="submission" date="2019-07" db="EMBL/GenBank/DDBJ databases">
        <title>Whole genome shotgun sequence of Staphylococcus arlettae NBRC 109765.</title>
        <authorList>
            <person name="Hosoyama A."/>
            <person name="Uohara A."/>
            <person name="Ohji S."/>
            <person name="Ichikawa N."/>
        </authorList>
    </citation>
    <scope>NUCLEOTIDE SEQUENCE [LARGE SCALE GENOMIC DNA]</scope>
    <source>
        <strain evidence="6 9">NBRC 109765</strain>
    </source>
</reference>
<dbReference type="Proteomes" id="UP000254956">
    <property type="component" value="Unassembled WGS sequence"/>
</dbReference>
<dbReference type="GO" id="GO:0005524">
    <property type="term" value="F:ATP binding"/>
    <property type="evidence" value="ECO:0007669"/>
    <property type="project" value="UniProtKB-KW"/>
</dbReference>
<evidence type="ECO:0000313" key="6">
    <source>
        <dbReference type="EMBL" id="GEQ01017.1"/>
    </source>
</evidence>
<dbReference type="EMBL" id="UGZE01000001">
    <property type="protein sequence ID" value="SUJ13970.1"/>
    <property type="molecule type" value="Genomic_DNA"/>
</dbReference>
<dbReference type="PANTHER" id="PTHR42734">
    <property type="entry name" value="METAL TRANSPORT SYSTEM ATP-BINDING PROTEIN TM_0124-RELATED"/>
    <property type="match status" value="1"/>
</dbReference>
<evidence type="ECO:0000256" key="4">
    <source>
        <dbReference type="ARBA" id="ARBA00022840"/>
    </source>
</evidence>
<reference evidence="7 8" key="1">
    <citation type="submission" date="2018-06" db="EMBL/GenBank/DDBJ databases">
        <authorList>
            <consortium name="Pathogen Informatics"/>
            <person name="Doyle S."/>
        </authorList>
    </citation>
    <scope>NUCLEOTIDE SEQUENCE [LARGE SCALE GENOMIC DNA]</scope>
    <source>
        <strain evidence="7 8">NCTC12413</strain>
    </source>
</reference>
<evidence type="ECO:0000313" key="8">
    <source>
        <dbReference type="Proteomes" id="UP000254956"/>
    </source>
</evidence>
<evidence type="ECO:0000256" key="2">
    <source>
        <dbReference type="ARBA" id="ARBA00022448"/>
    </source>
</evidence>
<dbReference type="InterPro" id="IPR050153">
    <property type="entry name" value="Metal_Ion_Import_ABC"/>
</dbReference>
<keyword evidence="4 7" id="KW-0067">ATP-binding</keyword>
<dbReference type="InterPro" id="IPR003593">
    <property type="entry name" value="AAA+_ATPase"/>
</dbReference>
<dbReference type="InterPro" id="IPR027417">
    <property type="entry name" value="P-loop_NTPase"/>
</dbReference>
<dbReference type="OrthoDB" id="9789994at2"/>
<keyword evidence="3" id="KW-0547">Nucleotide-binding</keyword>
<evidence type="ECO:0000313" key="7">
    <source>
        <dbReference type="EMBL" id="SUJ13970.1"/>
    </source>
</evidence>
<accession>A0A380C8I0</accession>